<accession>A0A3G5BHF3</accession>
<comment type="catalytic activity">
    <reaction evidence="48">
        <text>ATP + H2O = ADP + phosphate + H(+)</text>
        <dbReference type="Rhea" id="RHEA:13065"/>
        <dbReference type="ChEBI" id="CHEBI:15377"/>
        <dbReference type="ChEBI" id="CHEBI:15378"/>
        <dbReference type="ChEBI" id="CHEBI:30616"/>
        <dbReference type="ChEBI" id="CHEBI:43474"/>
        <dbReference type="ChEBI" id="CHEBI:456216"/>
        <dbReference type="EC" id="3.6.4.13"/>
    </reaction>
</comment>
<dbReference type="InterPro" id="IPR033130">
    <property type="entry name" value="RNase_T2_His_AS_2"/>
</dbReference>
<feature type="domain" description="Helicase ATP-binding" evidence="53">
    <location>
        <begin position="1542"/>
        <end position="1700"/>
    </location>
</feature>
<comment type="function">
    <text evidence="43">Acts as a cofactor for the NS3 protease activity.</text>
</comment>
<evidence type="ECO:0000256" key="48">
    <source>
        <dbReference type="ARBA" id="ARBA00047984"/>
    </source>
</evidence>
<evidence type="ECO:0000256" key="13">
    <source>
        <dbReference type="ARBA" id="ARBA00022595"/>
    </source>
</evidence>
<evidence type="ECO:0000256" key="12">
    <source>
        <dbReference type="ARBA" id="ARBA00022581"/>
    </source>
</evidence>
<comment type="function">
    <text evidence="42">Plays a role in the regulation of viral RNA replication.</text>
</comment>
<dbReference type="GO" id="GO:0015267">
    <property type="term" value="F:channel activity"/>
    <property type="evidence" value="ECO:0007669"/>
    <property type="project" value="UniProtKB-KW"/>
</dbReference>
<dbReference type="GO" id="GO:0003724">
    <property type="term" value="F:RNA helicase activity"/>
    <property type="evidence" value="ECO:0007669"/>
    <property type="project" value="UniProtKB-EC"/>
</dbReference>
<evidence type="ECO:0000256" key="35">
    <source>
        <dbReference type="ARBA" id="ARBA00023136"/>
    </source>
</evidence>
<feature type="transmembrane region" description="Helical" evidence="51">
    <location>
        <begin position="652"/>
        <end position="680"/>
    </location>
</feature>
<dbReference type="InterPro" id="IPR002166">
    <property type="entry name" value="RNA_pol_HCV"/>
</dbReference>
<dbReference type="InterPro" id="IPR043502">
    <property type="entry name" value="DNA/RNA_pol_sf"/>
</dbReference>
<keyword evidence="16" id="KW-0808">Transferase</keyword>
<feature type="domain" description="Peptidase S31" evidence="55">
    <location>
        <begin position="1330"/>
        <end position="1502"/>
    </location>
</feature>
<comment type="function">
    <text evidence="44">Leader cysteine autoprotease that cleaves itself from the nascent polyprotein during translation of the viral mRNA. Once released, plays a role in the inhibition of host innate immune response by interacting with host IRF3 and inducing its proteasomal degradation.</text>
</comment>
<dbReference type="Pfam" id="PF00998">
    <property type="entry name" value="RdRP_3"/>
    <property type="match status" value="1"/>
</dbReference>
<evidence type="ECO:0000256" key="43">
    <source>
        <dbReference type="ARBA" id="ARBA00023576"/>
    </source>
</evidence>
<evidence type="ECO:0000256" key="29">
    <source>
        <dbReference type="ARBA" id="ARBA00022953"/>
    </source>
</evidence>
<evidence type="ECO:0000256" key="31">
    <source>
        <dbReference type="ARBA" id="ARBA00023039"/>
    </source>
</evidence>
<dbReference type="Pfam" id="PF07652">
    <property type="entry name" value="Flavi_DEAD"/>
    <property type="match status" value="1"/>
</dbReference>
<evidence type="ECO:0000256" key="11">
    <source>
        <dbReference type="ARBA" id="ARBA00022510"/>
    </source>
</evidence>
<keyword evidence="39" id="KW-0899">Viral immunoevasion</keyword>
<dbReference type="PANTHER" id="PTHR18934:SF99">
    <property type="entry name" value="ATP-DEPENDENT RNA HELICASE DHX37-RELATED"/>
    <property type="match status" value="1"/>
</dbReference>
<keyword evidence="9" id="KW-0696">RNA-directed RNA polymerase</keyword>
<dbReference type="CDD" id="cd23201">
    <property type="entry name" value="Pestivirus_RdRp"/>
    <property type="match status" value="1"/>
</dbReference>
<evidence type="ECO:0000256" key="41">
    <source>
        <dbReference type="ARBA" id="ARBA00023303"/>
    </source>
</evidence>
<feature type="active site" description="Charge relay system; for serine protease NS3 activity" evidence="49">
    <location>
        <position position="1434"/>
    </location>
</feature>
<evidence type="ECO:0000313" key="57">
    <source>
        <dbReference type="Proteomes" id="UP001162376"/>
    </source>
</evidence>
<keyword evidence="31" id="KW-1182">Viral ion channel</keyword>
<comment type="function">
    <text evidence="45">Packages viral RNA to form a viral nucleocapsid and thereby protects viral RNA. Also plays a role in transcription regulation. Protects the incoming virus against IFN-induced effectors.</text>
</comment>
<evidence type="ECO:0000256" key="38">
    <source>
        <dbReference type="ARBA" id="ARBA00023200"/>
    </source>
</evidence>
<evidence type="ECO:0000256" key="39">
    <source>
        <dbReference type="ARBA" id="ARBA00023280"/>
    </source>
</evidence>
<evidence type="ECO:0000256" key="23">
    <source>
        <dbReference type="ARBA" id="ARBA00022807"/>
    </source>
</evidence>
<dbReference type="PROSITE" id="PS50507">
    <property type="entry name" value="RDRP_SSRNA_POS"/>
    <property type="match status" value="1"/>
</dbReference>
<evidence type="ECO:0000256" key="3">
    <source>
        <dbReference type="ARBA" id="ARBA00004242"/>
    </source>
</evidence>
<dbReference type="InterPro" id="IPR001650">
    <property type="entry name" value="Helicase_C-like"/>
</dbReference>
<dbReference type="InterPro" id="IPR014001">
    <property type="entry name" value="Helicase_ATP-bd"/>
</dbReference>
<feature type="region of interest" description="Disordered" evidence="50">
    <location>
        <begin position="184"/>
        <end position="225"/>
    </location>
</feature>
<proteinExistence type="inferred from homology"/>
<keyword evidence="32" id="KW-1072">Activation of host autophagy by virus</keyword>
<evidence type="ECO:0000256" key="10">
    <source>
        <dbReference type="ARBA" id="ARBA00022506"/>
    </source>
</evidence>
<keyword evidence="40" id="KW-1160">Virus entry into host cell</keyword>
<dbReference type="GO" id="GO:0019062">
    <property type="term" value="P:virion attachment to host cell"/>
    <property type="evidence" value="ECO:0007669"/>
    <property type="project" value="UniProtKB-KW"/>
</dbReference>
<evidence type="ECO:0000256" key="5">
    <source>
        <dbReference type="ARBA" id="ARBA00010133"/>
    </source>
</evidence>
<evidence type="ECO:0000256" key="22">
    <source>
        <dbReference type="ARBA" id="ARBA00022806"/>
    </source>
</evidence>
<feature type="active site" description="Charge relay system; for serine protease NS3 activity" evidence="49">
    <location>
        <position position="1491"/>
    </location>
</feature>
<evidence type="ECO:0000256" key="17">
    <source>
        <dbReference type="ARBA" id="ARBA00022692"/>
    </source>
</evidence>
<keyword evidence="41" id="KW-0407">Ion channel</keyword>
<dbReference type="GO" id="GO:0008234">
    <property type="term" value="F:cysteine-type peptidase activity"/>
    <property type="evidence" value="ECO:0007669"/>
    <property type="project" value="UniProtKB-KW"/>
</dbReference>
<dbReference type="PROSITE" id="PS51192">
    <property type="entry name" value="HELICASE_ATP_BIND_1"/>
    <property type="match status" value="1"/>
</dbReference>
<keyword evidence="12" id="KW-0945">Host-virus interaction</keyword>
<feature type="domain" description="RdRp catalytic" evidence="52">
    <location>
        <begin position="3280"/>
        <end position="3403"/>
    </location>
</feature>
<dbReference type="GO" id="GO:0006508">
    <property type="term" value="P:proteolysis"/>
    <property type="evidence" value="ECO:0007669"/>
    <property type="project" value="UniProtKB-KW"/>
</dbReference>
<dbReference type="PROSITE" id="PS51535">
    <property type="entry name" value="PESTIVIRUS_NS3PRO"/>
    <property type="match status" value="1"/>
</dbReference>
<dbReference type="GO" id="GO:0033644">
    <property type="term" value="C:host cell membrane"/>
    <property type="evidence" value="ECO:0007669"/>
    <property type="project" value="UniProtKB-SubCell"/>
</dbReference>
<keyword evidence="36" id="KW-1015">Disulfide bond</keyword>
<evidence type="ECO:0000256" key="49">
    <source>
        <dbReference type="PROSITE-ProRule" id="PRU00868"/>
    </source>
</evidence>
<evidence type="ECO:0000256" key="19">
    <source>
        <dbReference type="ARBA" id="ARBA00022741"/>
    </source>
</evidence>
<dbReference type="Pfam" id="PF16329">
    <property type="entry name" value="Pestivirus_E2"/>
    <property type="match status" value="1"/>
</dbReference>
<evidence type="ECO:0000259" key="53">
    <source>
        <dbReference type="PROSITE" id="PS51192"/>
    </source>
</evidence>
<dbReference type="PANTHER" id="PTHR18934">
    <property type="entry name" value="ATP-DEPENDENT RNA HELICASE"/>
    <property type="match status" value="1"/>
</dbReference>
<keyword evidence="27" id="KW-1043">Host membrane</keyword>
<dbReference type="GO" id="GO:0039520">
    <property type="term" value="P:symbiont-mediated activation of host autophagy"/>
    <property type="evidence" value="ECO:0007669"/>
    <property type="project" value="UniProtKB-KW"/>
</dbReference>
<comment type="subcellular location">
    <subcellularLocation>
        <location evidence="2">Host cytoplasm</location>
    </subcellularLocation>
    <subcellularLocation>
        <location evidence="3">Host membrane</location>
        <topology evidence="3">Peripheral membrane protein</topology>
    </subcellularLocation>
    <subcellularLocation>
        <location evidence="4">Virion membrane</location>
        <topology evidence="4">Peripheral membrane protein</topology>
    </subcellularLocation>
</comment>
<evidence type="ECO:0000256" key="30">
    <source>
        <dbReference type="ARBA" id="ARBA00022989"/>
    </source>
</evidence>
<evidence type="ECO:0000256" key="24">
    <source>
        <dbReference type="ARBA" id="ARBA00022825"/>
    </source>
</evidence>
<keyword evidence="24 49" id="KW-0720">Serine protease</keyword>
<dbReference type="SUPFAM" id="SSF56672">
    <property type="entry name" value="DNA/RNA polymerases"/>
    <property type="match status" value="1"/>
</dbReference>
<keyword evidence="26" id="KW-0946">Virion</keyword>
<keyword evidence="15 49" id="KW-0645">Protease</keyword>
<keyword evidence="20 49" id="KW-0378">Hydrolase</keyword>
<dbReference type="InterPro" id="IPR007094">
    <property type="entry name" value="RNA-dir_pol_PSvirus"/>
</dbReference>
<dbReference type="Gene3D" id="3.40.50.300">
    <property type="entry name" value="P-loop containing nucleotide triphosphate hydrolases"/>
    <property type="match status" value="2"/>
</dbReference>
<evidence type="ECO:0000256" key="9">
    <source>
        <dbReference type="ARBA" id="ARBA00022484"/>
    </source>
</evidence>
<evidence type="ECO:0000256" key="16">
    <source>
        <dbReference type="ARBA" id="ARBA00022679"/>
    </source>
</evidence>
<keyword evidence="14" id="KW-1090">Inhibition of host innate immune response by virus</keyword>
<dbReference type="GO" id="GO:0033897">
    <property type="term" value="F:ribonuclease T2 activity"/>
    <property type="evidence" value="ECO:0007669"/>
    <property type="project" value="InterPro"/>
</dbReference>
<keyword evidence="23" id="KW-0788">Thiol protease</keyword>
<dbReference type="SUPFAM" id="SSF52540">
    <property type="entry name" value="P-loop containing nucleoside triphosphate hydrolases"/>
    <property type="match status" value="1"/>
</dbReference>
<keyword evidence="33" id="KW-0406">Ion transport</keyword>
<evidence type="ECO:0000256" key="44">
    <source>
        <dbReference type="ARBA" id="ARBA00023578"/>
    </source>
</evidence>
<dbReference type="GO" id="GO:0003723">
    <property type="term" value="F:RNA binding"/>
    <property type="evidence" value="ECO:0007669"/>
    <property type="project" value="InterPro"/>
</dbReference>
<evidence type="ECO:0000256" key="15">
    <source>
        <dbReference type="ARBA" id="ARBA00022670"/>
    </source>
</evidence>
<keyword evidence="17 51" id="KW-0812">Transmembrane</keyword>
<evidence type="ECO:0000256" key="36">
    <source>
        <dbReference type="ARBA" id="ARBA00023157"/>
    </source>
</evidence>
<dbReference type="Proteomes" id="UP001162376">
    <property type="component" value="Segment"/>
</dbReference>
<comment type="subunit">
    <text evidence="46">Homodimer; disulfide-linked. Heterodimer with E1; disulfide-linked.</text>
</comment>
<dbReference type="GO" id="GO:0039654">
    <property type="term" value="P:fusion of virus membrane with host endosome membrane"/>
    <property type="evidence" value="ECO:0007669"/>
    <property type="project" value="UniProtKB-KW"/>
</dbReference>
<keyword evidence="7" id="KW-0813">Transport</keyword>
<dbReference type="PRINTS" id="PR00729">
    <property type="entry name" value="CDVENDOPTASE"/>
</dbReference>
<dbReference type="GO" id="GO:0055036">
    <property type="term" value="C:virion membrane"/>
    <property type="evidence" value="ECO:0007669"/>
    <property type="project" value="UniProtKB-SubCell"/>
</dbReference>
<dbReference type="InterPro" id="IPR043128">
    <property type="entry name" value="Rev_trsase/Diguanyl_cyclase"/>
</dbReference>
<comment type="catalytic activity">
    <reaction evidence="1">
        <text>Leu is conserved at position P1 for all four cleavage sites. Alanine is found at position P1' of the NS4A-NS4B cleavage site, whereas serine is found at position P1' of the NS3-NS4A, NS4B-NS5A and NS5A-NS5B cleavage sites.</text>
        <dbReference type="EC" id="3.4.21.113"/>
    </reaction>
</comment>
<keyword evidence="35 51" id="KW-0472">Membrane</keyword>
<feature type="transmembrane region" description="Helical" evidence="51">
    <location>
        <begin position="920"/>
        <end position="942"/>
    </location>
</feature>
<evidence type="ECO:0000256" key="18">
    <source>
        <dbReference type="ARBA" id="ARBA00022695"/>
    </source>
</evidence>
<feature type="region of interest" description="Disordered" evidence="50">
    <location>
        <begin position="2851"/>
        <end position="2884"/>
    </location>
</feature>
<evidence type="ECO:0000256" key="32">
    <source>
        <dbReference type="ARBA" id="ARBA00023050"/>
    </source>
</evidence>
<dbReference type="KEGG" id="vg:80541190"/>
<reference evidence="56 57" key="1">
    <citation type="journal article" date="2018" name="Front. Microbiol.">
        <title>Discovery of Diverse Rodent and Bat Pestiviruses With Distinct Genomic and Phylogenetic Characteristics in Several Chinese Provinces.</title>
        <authorList>
            <person name="Wu Z."/>
            <person name="Liu B."/>
            <person name="Du J."/>
            <person name="Zhang J."/>
            <person name="Lu L."/>
            <person name="Zhu G."/>
            <person name="Han Y."/>
            <person name="Su H."/>
            <person name="Yang L."/>
            <person name="Zhang S."/>
            <person name="Liu Q."/>
            <person name="Jin Q."/>
        </authorList>
    </citation>
    <scope>NUCLEOTIDE SEQUENCE [LARGE SCALE GENOMIC DNA]</scope>
    <source>
        <strain evidence="56">BtSk-PestV-1/GX2017</strain>
    </source>
</reference>
<evidence type="ECO:0000256" key="33">
    <source>
        <dbReference type="ARBA" id="ARBA00023065"/>
    </source>
</evidence>
<keyword evidence="18" id="KW-0548">Nucleotidyltransferase</keyword>
<dbReference type="InterPro" id="IPR027417">
    <property type="entry name" value="P-loop_NTPase"/>
</dbReference>
<evidence type="ECO:0000256" key="1">
    <source>
        <dbReference type="ARBA" id="ARBA00001160"/>
    </source>
</evidence>
<dbReference type="PROSITE" id="PS51194">
    <property type="entry name" value="HELICASE_CTER"/>
    <property type="match status" value="1"/>
</dbReference>
<dbReference type="InterPro" id="IPR036430">
    <property type="entry name" value="RNase_T2-like_sf"/>
</dbReference>
<dbReference type="GeneID" id="80541190"/>
<feature type="domain" description="Helicase C-terminal" evidence="54">
    <location>
        <begin position="1720"/>
        <end position="1883"/>
    </location>
</feature>
<evidence type="ECO:0000259" key="54">
    <source>
        <dbReference type="PROSITE" id="PS51194"/>
    </source>
</evidence>
<feature type="transmembrane region" description="Helical" evidence="51">
    <location>
        <begin position="1001"/>
        <end position="1024"/>
    </location>
</feature>
<dbReference type="SUPFAM" id="SSF55895">
    <property type="entry name" value="Ribonuclease Rh-like"/>
    <property type="match status" value="1"/>
</dbReference>
<evidence type="ECO:0000256" key="2">
    <source>
        <dbReference type="ARBA" id="ARBA00004192"/>
    </source>
</evidence>
<dbReference type="SMART" id="SM00490">
    <property type="entry name" value="HELICc"/>
    <property type="match status" value="1"/>
</dbReference>
<evidence type="ECO:0000256" key="51">
    <source>
        <dbReference type="SAM" id="Phobius"/>
    </source>
</evidence>
<dbReference type="GO" id="GO:0017111">
    <property type="term" value="F:ribonucleoside triphosphate phosphatase activity"/>
    <property type="evidence" value="ECO:0007669"/>
    <property type="project" value="UniProtKB-EC"/>
</dbReference>
<dbReference type="Pfam" id="PF00271">
    <property type="entry name" value="Helicase_C"/>
    <property type="match status" value="1"/>
</dbReference>
<keyword evidence="19" id="KW-0547">Nucleotide-binding</keyword>
<dbReference type="GO" id="GO:0034220">
    <property type="term" value="P:monoatomic ion transmembrane transport"/>
    <property type="evidence" value="ECO:0007669"/>
    <property type="project" value="UniProtKB-KW"/>
</dbReference>
<keyword evidence="29" id="KW-0693">Viral RNA replication</keyword>
<evidence type="ECO:0000256" key="42">
    <source>
        <dbReference type="ARBA" id="ARBA00023574"/>
    </source>
</evidence>
<dbReference type="Gene3D" id="3.90.730.10">
    <property type="entry name" value="Ribonuclease T2-like"/>
    <property type="match status" value="1"/>
</dbReference>
<evidence type="ECO:0000259" key="52">
    <source>
        <dbReference type="PROSITE" id="PS50507"/>
    </source>
</evidence>
<keyword evidence="8" id="KW-1113">Inhibition of host RLR pathway by virus</keyword>
<dbReference type="RefSeq" id="YP_010802427.1">
    <property type="nucleotide sequence ID" value="NC_077015.1"/>
</dbReference>
<keyword evidence="21" id="KW-1161">Viral attachment to host cell</keyword>
<evidence type="ECO:0000256" key="6">
    <source>
        <dbReference type="ARBA" id="ARBA00020107"/>
    </source>
</evidence>
<evidence type="ECO:0000256" key="47">
    <source>
        <dbReference type="ARBA" id="ARBA00047631"/>
    </source>
</evidence>
<keyword evidence="34" id="KW-0342">GTP-binding</keyword>
<feature type="compositionally biased region" description="Basic and acidic residues" evidence="50">
    <location>
        <begin position="215"/>
        <end position="224"/>
    </location>
</feature>
<evidence type="ECO:0000313" key="56">
    <source>
        <dbReference type="EMBL" id="AYV99177.1"/>
    </source>
</evidence>
<keyword evidence="10" id="KW-1168">Fusion of virus membrane with host membrane</keyword>
<dbReference type="SMART" id="SM00487">
    <property type="entry name" value="DEXDc"/>
    <property type="match status" value="1"/>
</dbReference>
<evidence type="ECO:0000256" key="46">
    <source>
        <dbReference type="ARBA" id="ARBA00046377"/>
    </source>
</evidence>
<dbReference type="GO" id="GO:0039548">
    <property type="term" value="P:symbiont-mediated suppression of host cytoplasmic pattern recognition receptor signaling pathway via inhibition of IRF3 activity"/>
    <property type="evidence" value="ECO:0007669"/>
    <property type="project" value="UniProtKB-KW"/>
</dbReference>
<keyword evidence="37" id="KW-0325">Glycoprotein</keyword>
<keyword evidence="22" id="KW-0347">Helicase</keyword>
<keyword evidence="25" id="KW-0067">ATP-binding</keyword>
<dbReference type="InterPro" id="IPR011492">
    <property type="entry name" value="Flavi_DEAD"/>
</dbReference>
<dbReference type="Pfam" id="PF05578">
    <property type="entry name" value="Peptidase_S31"/>
    <property type="match status" value="1"/>
</dbReference>
<keyword evidence="11" id="KW-1170">Fusion of virus membrane with host endosomal membrane</keyword>
<keyword evidence="28" id="KW-1092">Inhibition of host IRF3 by virus</keyword>
<name>A0A3G5BHF3_9FLAV</name>
<comment type="similarity">
    <text evidence="5">Belongs to the pestivirus polyprotein family.</text>
</comment>
<evidence type="ECO:0000256" key="26">
    <source>
        <dbReference type="ARBA" id="ARBA00022844"/>
    </source>
</evidence>
<evidence type="ECO:0000256" key="14">
    <source>
        <dbReference type="ARBA" id="ARBA00022632"/>
    </source>
</evidence>
<evidence type="ECO:0000256" key="8">
    <source>
        <dbReference type="ARBA" id="ARBA00022482"/>
    </source>
</evidence>
<evidence type="ECO:0000256" key="50">
    <source>
        <dbReference type="SAM" id="MobiDB-lite"/>
    </source>
</evidence>
<keyword evidence="13" id="KW-1162">Viral penetration into host cytoplasm</keyword>
<evidence type="ECO:0000259" key="55">
    <source>
        <dbReference type="PROSITE" id="PS51535"/>
    </source>
</evidence>
<sequence length="3663" mass="415109">MDTLNFYLTKEKRNNAWDELVVSETSTTITTLKGSRYRGIWEMPTKKREEEVVPKMNVVTHTAWHPHPVLPLVRERYISKDPDYGECPTTNGVFLDWHCRRYSCPKTFFWKIRLDLEECWKIGSRRIGPAVYRVSTTSGEDCTLHLEGDKVICKVGQNLYQWVPGNELVTIYVKTCSDWADQADLQEKMEPKPKEQRVRRPRRDPRATLAGTTPKEQEVTERKKPPSCTLVVGGEKVQLTYRGKTRGKNTKDGIYKNPKSKKSEADKVRKMLEKWAITLVLLLALNCCRVVQSQRVQWFLRDENSTGLYKRLADLGVNRTLHGIWPANICKGMPNETVTDQELRSIGMYDTSEKTNYTCCQLQYHEWKKHGWCNVPNKQVWLENMTKYQKMILGGNVSGECAVQCRHNGTHNIVKQARNEISPMTGCKEGHPFSFAGEVTTNSCRVPPDRVWVQSVNEEGISVSDGFAHFVDTGIQKIRKGADVALKFLDYISRWLPVVEAEIVPYCKTYTVTGMYVHVKNCLPRGLPEHAKIMSPTLIYLGKGDPSHNIAHFFGSGLTKWLLVLLGILGEWYGELASAIYLLLEYGTEWLEHEYINNSTDLLDTVNITVALKAEDTVPGWVWVTGEWVCVKPSWWPTETWVEKLFSEAYHILYMLAAAVINVAHALLSLELVYLVVIIVKVAKGNLIGAVLWCLLLSGAEGLCINDTDEMNYQLKVSIADGTETKAHSGAYQVMTKIGLEPMLMKKTTHVYNTTSGLATLDKYCYDYVNTTNWTKTKVKGRMCGQTFFYWEGDSNLEETYYGKYWVNTTAGIKHCLLRPQVWVDKKGDVVCRRNGTKLILRLGNANEGQRLEIPCDPIETSSMGPIQDGSCVYSWATAPPGWYYDSKDHYWQQYVKKGQYQYWTKMPTTSSATNTYRHLLPLLIAALLGGRVTVWLIAMLLSFEVEASEVGAKQLATSLTLWRLDTTELLFYLVLMLIIKEEILKKVITCILILLKNSPIALAFLVFLRLAGGATALPVGLLLEKMTIGEPGFGGGFLIYLWENWKWTVLCSFAALNCEQTAKIAQRGLMVTQITALFLTGISDYTFLIILSITNFLAKCLIYMLGYLLTWVESEKLKLYNNRRMRNIWKLRPEKNSGKKLVDKLVGSIEANTDFTPVKLELLQLLRAFFTSCCFNYYKPLLYAETTLTIVLLATLEYKQAMSRGRTMLHKIIAVLIVAYQKLQGLEFNKALLQYLFSNPYKIMKHTIDNPILKEMWRGNSELYNQSLHQGKMVHIKSLGLSDLRKGMCGLPTPIQNLVVYAKKNDMVMIGEVGYSPDELDAEGWQVMGPGKIPKVTKVEKASMDLLSVFMTFMGLETSKIPRTPLSPVRKLYKIVRGFETGWAYSHQGGISTAKHVTGEKNLMTHMPGKKGKYMLQEQHHEADEVEYGAKTDLKVPENSLCYCYNPEATNIKGEAGAIVFMKRQGNKWILVTSEGHKAFYSVKNLKGWSGLPIFQHSTGNIVGRIKAAYSNLDDTVEELIDSKVLNKAEATTLDYTMKELKNMKRGEFKSITLGTGAGKTTELPRLYLTSIGLHKSVLVLVPLRAPAQSVCEYMKRKHPMINFSIRVGEKREGDLQSGITYATYGYACQLNEQQLKEWASRYSMIFMDEYHTATPELLALISKLHYYNVNTRFVAMSATPPGVVTTEGRRFEIEEVGVATAEKNEDAKKGRMKVAGLQIPEEVVVEKNNLVFVATKEEAEREANNLRGKGVNAHPYYSGLDPTVLNIAMKNQPYTIISTNAIESGITCPNLDTVIDTMYKYEKSVTLSAKLPFITTSLLKKRITREEQGQRKGRVGREKRGVYYYPNGVAPTGSRDLSYLLLQAQEYGVIDQINTTEAFIQMNEDWGLFDVDEVEVRILERLNKELLKPLGIVEKQILERCTHPEKVALLYNKMVQQNPLVYPKVEEGEATKDYITYNLAVYDKVKDVNPVVLYLMSDEERTLDMLGLEVEQNPANIPTEVEDLQTDLNRYMRLSGFTEKLLIGTMIGYTGYKFLTRNHVPWVKAEYTYEMVDSEDTYDCTFAPLDIEMEDMTKKKDKEEQPLSNHKLEEYADLFLTKTKQVAGDLKNLIGKKIDPVKAQSLWDKVYNYLKDHQDSIQKSALWGLSTALHDSIKARLGDEVATIIVLAKYLAFGESNVEGLSRQVVIDLIVYYILNRPRFEGDDYAKKKGRRLVVEVLIGALSSYAISNYWGVSVTKLLQPISDYLPYATAALSFLRPTFMESAVVVASSIYRAFLSIKAAQNRSMITQLASAALEVMGLTPMSAGLGVLLGLGLCALHTTIERSEEKRVLIMKLFVKNFVDQAALDELAKMEPEKIILSLLEGIQTCTNPVRAVMILYRVYYRGESFPEALSKMAGKSLLIMCLLELHDMATAQGTGDFINFNSTLLDLLVSKFKELLKNAASNIKNYILPIPYYHCTNWQTDPRVRAPLNYDEVSVVCECGARRRVFFREGQEEVLEEQKTGTCRNFTFWGPNYVNPDPLYSEYFYLGVKQNFRVNLTGDNVVIGKYGIYLALGINEKGERYIKATSHSTVSREELISITSDPKQIAVGTVKLSKFTGNNKLISRSVAVVENDKIHFWKYKAGSKVTDDLRPANLLKDIGAEARDIDWKKYKGGTFVQRGVSLRSCAPNTRTKGTVLCNCTTTLSPCYLVNGGKPTPFVLPQGYECHHSKKVSWAESYAEMEDLYMRRVPVLDELQVVDVETTALPMGTLFRCEDQHEFEYQLRCWGLGVVAISLNKVQEIRVHQTSRVFYLNPDYESKDPIPDYVKGFKHQLLLDQLLSDLISDSVEEEQDESKSLTDISEVDGDSDILSVTDDRPGTPDSMPPLEGSDDDNDTVPTIAESGNGKLKFKYILEEGLHVSTFFSDLTLGLWIEENVQKPHKVKILEDGAIVITVKEGEIKHLVGTHPITNELTAMFREAIASLPAAQEKPIGRLFTAQEMAQGNVNPISGATNYYGKVLGESISITPFEALSNLRHMRMDGSGVVEKDLQLVNYYRKHPALKGIKQPDLQMKNLIVVGKLSGRKLVREEVNIPNKKISSILHNIGINLSKLPVVRANTSSKKFREAILEKMDKPENAQVEGLHEKMWQAFLVTAKVEWKNKLEEVDYQTLEEGINRKGAAGFLEKEKNIGEVLEDTTKIDEVIRKVNNRELFYYETAIPKNEKRGVLDDWMTGDYVTYKKPRVIQYPEAKTRLAITKILYRWVKQKPVLIPGYEGKTPMFELYENIYEDWKTFKDPVAVCFDTKAWDTQVTSKDLDLVGKIQKYYYKKKYWKFIDNLTSYMKNVLVITVEGDCFIRRGQRGSGQPDTSAGNSILNVLTMLVAFSEATNLPLRAAWSAVKFHVCGDDGFLITERTLGEKFSSEGIAILSSFGKPQKIVEGGNLKLALNYTDIEFCSHQPIKVNTPNVSWMPGRDTSTILGKMTTRLGEGPTRSGEEYEKQVAFAYLLMYPWNPLVRRVALLVLSTTENHYNTLQLVSDEGISYQGDPIAAYRSVWGHSLDEVKHVDTAALSKFNYSMTYLGIWKEKTTKRLLRECLNLAEKGNLPVRADSLVKKKSGKLYEPREGVALVTKKWEELVWKRTKTTFDPGVRDLDLFETLVKEVGKRLWIKIKLIVKMFNLV</sequence>
<evidence type="ECO:0000256" key="21">
    <source>
        <dbReference type="ARBA" id="ARBA00022804"/>
    </source>
</evidence>
<dbReference type="GO" id="GO:0004252">
    <property type="term" value="F:serine-type endopeptidase activity"/>
    <property type="evidence" value="ECO:0007669"/>
    <property type="project" value="InterPro"/>
</dbReference>
<dbReference type="GO" id="GO:0030430">
    <property type="term" value="C:host cell cytoplasm"/>
    <property type="evidence" value="ECO:0007669"/>
    <property type="project" value="UniProtKB-SubCell"/>
</dbReference>
<dbReference type="GO" id="GO:0005524">
    <property type="term" value="F:ATP binding"/>
    <property type="evidence" value="ECO:0007669"/>
    <property type="project" value="UniProtKB-KW"/>
</dbReference>
<evidence type="ECO:0000256" key="27">
    <source>
        <dbReference type="ARBA" id="ARBA00022870"/>
    </source>
</evidence>
<dbReference type="GO" id="GO:0039694">
    <property type="term" value="P:viral RNA genome replication"/>
    <property type="evidence" value="ECO:0007669"/>
    <property type="project" value="InterPro"/>
</dbReference>
<evidence type="ECO:0000256" key="20">
    <source>
        <dbReference type="ARBA" id="ARBA00022801"/>
    </source>
</evidence>
<evidence type="ECO:0000256" key="40">
    <source>
        <dbReference type="ARBA" id="ARBA00023296"/>
    </source>
</evidence>
<dbReference type="GO" id="GO:0003968">
    <property type="term" value="F:RNA-directed RNA polymerase activity"/>
    <property type="evidence" value="ECO:0007669"/>
    <property type="project" value="UniProtKB-KW"/>
</dbReference>
<keyword evidence="57" id="KW-1185">Reference proteome</keyword>
<dbReference type="GO" id="GO:0005525">
    <property type="term" value="F:GTP binding"/>
    <property type="evidence" value="ECO:0007669"/>
    <property type="project" value="UniProtKB-KW"/>
</dbReference>
<feature type="transmembrane region" description="Helical" evidence="51">
    <location>
        <begin position="962"/>
        <end position="980"/>
    </location>
</feature>
<dbReference type="GO" id="GO:0046718">
    <property type="term" value="P:symbiont entry into host cell"/>
    <property type="evidence" value="ECO:0007669"/>
    <property type="project" value="UniProtKB-KW"/>
</dbReference>
<organism evidence="56 57">
    <name type="scientific">bat pestivirus</name>
    <dbReference type="NCBI Taxonomy" id="3070196"/>
    <lineage>
        <taxon>Viruses</taxon>
        <taxon>Riboviria</taxon>
        <taxon>Orthornavirae</taxon>
        <taxon>Kitrinoviricota</taxon>
        <taxon>Flasuviricetes</taxon>
        <taxon>Amarillovirales</taxon>
        <taxon>Flaviviridae</taxon>
        <taxon>Pestivirus</taxon>
        <taxon>Pestivirus S</taxon>
    </lineage>
</organism>
<feature type="transmembrane region" description="Helical" evidence="51">
    <location>
        <begin position="1086"/>
        <end position="1110"/>
    </location>
</feature>
<evidence type="ECO:0000256" key="25">
    <source>
        <dbReference type="ARBA" id="ARBA00022840"/>
    </source>
</evidence>
<dbReference type="InterPro" id="IPR000280">
    <property type="entry name" value="Pestivirus_NS3_S31"/>
</dbReference>
<comment type="catalytic activity">
    <reaction evidence="47">
        <text>a ribonucleoside 5'-triphosphate + H2O = a ribonucleoside 5'-diphosphate + phosphate + H(+)</text>
        <dbReference type="Rhea" id="RHEA:23680"/>
        <dbReference type="ChEBI" id="CHEBI:15377"/>
        <dbReference type="ChEBI" id="CHEBI:15378"/>
        <dbReference type="ChEBI" id="CHEBI:43474"/>
        <dbReference type="ChEBI" id="CHEBI:57930"/>
        <dbReference type="ChEBI" id="CHEBI:61557"/>
        <dbReference type="EC" id="3.6.1.15"/>
    </reaction>
</comment>
<feature type="active site" description="Charge relay system; for serine protease NS3 activity" evidence="49">
    <location>
        <position position="1397"/>
    </location>
</feature>
<dbReference type="Gene3D" id="2.60.40.4200">
    <property type="entry name" value="Pestivirus envelope glycoprotein E2, C-terminal domain"/>
    <property type="match status" value="1"/>
</dbReference>
<dbReference type="Gene3D" id="3.30.70.270">
    <property type="match status" value="2"/>
</dbReference>
<feature type="compositionally biased region" description="Basic and acidic residues" evidence="50">
    <location>
        <begin position="185"/>
        <end position="198"/>
    </location>
</feature>
<evidence type="ECO:0000256" key="45">
    <source>
        <dbReference type="ARBA" id="ARBA00034097"/>
    </source>
</evidence>
<dbReference type="EMBL" id="MH282908">
    <property type="protein sequence ID" value="AYV99177.1"/>
    <property type="molecule type" value="Genomic_RNA"/>
</dbReference>
<protein>
    <recommendedName>
        <fullName evidence="6">Genome polyprotein</fullName>
    </recommendedName>
</protein>
<evidence type="ECO:0000256" key="4">
    <source>
        <dbReference type="ARBA" id="ARBA00004650"/>
    </source>
</evidence>
<dbReference type="InterPro" id="IPR042311">
    <property type="entry name" value="Pestivirus_E2_D"/>
</dbReference>
<dbReference type="PROSITE" id="PS00531">
    <property type="entry name" value="RNASE_T2_2"/>
    <property type="match status" value="1"/>
</dbReference>
<evidence type="ECO:0000256" key="28">
    <source>
        <dbReference type="ARBA" id="ARBA00022931"/>
    </source>
</evidence>
<evidence type="ECO:0000256" key="37">
    <source>
        <dbReference type="ARBA" id="ARBA00023180"/>
    </source>
</evidence>
<evidence type="ECO:0000256" key="7">
    <source>
        <dbReference type="ARBA" id="ARBA00022448"/>
    </source>
</evidence>
<dbReference type="InterPro" id="IPR032521">
    <property type="entry name" value="Pestivirus_E2"/>
</dbReference>
<keyword evidence="30 51" id="KW-1133">Transmembrane helix</keyword>
<keyword evidence="38" id="KW-1035">Host cytoplasm</keyword>
<evidence type="ECO:0000256" key="34">
    <source>
        <dbReference type="ARBA" id="ARBA00023134"/>
    </source>
</evidence>